<comment type="caution">
    <text evidence="2">The sequence shown here is derived from an EMBL/GenBank/DDBJ whole genome shotgun (WGS) entry which is preliminary data.</text>
</comment>
<feature type="region of interest" description="Disordered" evidence="1">
    <location>
        <begin position="1"/>
        <end position="89"/>
    </location>
</feature>
<name>A0AAP0F3P8_9MAGN</name>
<organism evidence="2 3">
    <name type="scientific">Stephania cephalantha</name>
    <dbReference type="NCBI Taxonomy" id="152367"/>
    <lineage>
        <taxon>Eukaryota</taxon>
        <taxon>Viridiplantae</taxon>
        <taxon>Streptophyta</taxon>
        <taxon>Embryophyta</taxon>
        <taxon>Tracheophyta</taxon>
        <taxon>Spermatophyta</taxon>
        <taxon>Magnoliopsida</taxon>
        <taxon>Ranunculales</taxon>
        <taxon>Menispermaceae</taxon>
        <taxon>Menispermoideae</taxon>
        <taxon>Cissampelideae</taxon>
        <taxon>Stephania</taxon>
    </lineage>
</organism>
<dbReference type="AlphaFoldDB" id="A0AAP0F3P8"/>
<dbReference type="Proteomes" id="UP001419268">
    <property type="component" value="Unassembled WGS sequence"/>
</dbReference>
<dbReference type="EMBL" id="JBBNAG010000010">
    <property type="protein sequence ID" value="KAK9100988.1"/>
    <property type="molecule type" value="Genomic_DNA"/>
</dbReference>
<keyword evidence="3" id="KW-1185">Reference proteome</keyword>
<gene>
    <name evidence="2" type="ORF">Scep_024418</name>
</gene>
<protein>
    <submittedName>
        <fullName evidence="2">Uncharacterized protein</fullName>
    </submittedName>
</protein>
<feature type="compositionally biased region" description="Basic and acidic residues" evidence="1">
    <location>
        <begin position="17"/>
        <end position="48"/>
    </location>
</feature>
<evidence type="ECO:0000256" key="1">
    <source>
        <dbReference type="SAM" id="MobiDB-lite"/>
    </source>
</evidence>
<feature type="compositionally biased region" description="Basic residues" evidence="1">
    <location>
        <begin position="49"/>
        <end position="69"/>
    </location>
</feature>
<reference evidence="2 3" key="1">
    <citation type="submission" date="2024-01" db="EMBL/GenBank/DDBJ databases">
        <title>Genome assemblies of Stephania.</title>
        <authorList>
            <person name="Yang L."/>
        </authorList>
    </citation>
    <scope>NUCLEOTIDE SEQUENCE [LARGE SCALE GENOMIC DNA]</scope>
    <source>
        <strain evidence="2">JXDWG</strain>
        <tissue evidence="2">Leaf</tissue>
    </source>
</reference>
<evidence type="ECO:0000313" key="3">
    <source>
        <dbReference type="Proteomes" id="UP001419268"/>
    </source>
</evidence>
<feature type="region of interest" description="Disordered" evidence="1">
    <location>
        <begin position="178"/>
        <end position="211"/>
    </location>
</feature>
<evidence type="ECO:0000313" key="2">
    <source>
        <dbReference type="EMBL" id="KAK9100988.1"/>
    </source>
</evidence>
<proteinExistence type="predicted"/>
<sequence length="211" mass="25121">MSKEKELDEGSEGEEEVVQREKEMRNKSEKQWIHLHPLREKNSGVEKEKKKRQRKEKKRGREKKKRKIMRKGEKEEEEEVEEERSLDRAQASKVNWDPYADIWMDDDGITEITLYTGTLKLLSIEDSYHPDIFLRQMEYVQRIPLAPYKPTRVNRVAPNYLPWFIKISYPLLENPEYNTGDPLDNDDDDLLDTSRGRSTQNGKLCRPVKRT</sequence>
<accession>A0AAP0F3P8</accession>
<feature type="compositionally biased region" description="Acidic residues" evidence="1">
    <location>
        <begin position="75"/>
        <end position="84"/>
    </location>
</feature>